<dbReference type="OrthoDB" id="18440at2759"/>
<dbReference type="InterPro" id="IPR039258">
    <property type="entry name" value="ZNF511"/>
</dbReference>
<evidence type="ECO:0000313" key="2">
    <source>
        <dbReference type="EMBL" id="CAG9808903.1"/>
    </source>
</evidence>
<evidence type="ECO:0000259" key="1">
    <source>
        <dbReference type="PROSITE" id="PS00028"/>
    </source>
</evidence>
<dbReference type="SMART" id="SM00355">
    <property type="entry name" value="ZnF_C2H2"/>
    <property type="match status" value="2"/>
</dbReference>
<sequence length="170" mass="19946">MYSRDEIIEILLRQSLQNEDIKYEKFEKLGIHPVINLTSNNINYTCEFCKKNLLSSHLLDLHVSENHDSFFELQKSRKPSFQCFLEACQFLSNDSDERKNHCISQHKFPHDFPFENSHVKKQEPEVGKKKSSPVSQIKNFHFGHRSQKTFKSSGQTKIDMKELMDVLPDA</sequence>
<evidence type="ECO:0000313" key="3">
    <source>
        <dbReference type="Proteomes" id="UP001153620"/>
    </source>
</evidence>
<feature type="domain" description="C2H2-type" evidence="1">
    <location>
        <begin position="46"/>
        <end position="67"/>
    </location>
</feature>
<dbReference type="InterPro" id="IPR013087">
    <property type="entry name" value="Znf_C2H2_type"/>
</dbReference>
<dbReference type="PANTHER" id="PTHR21354:SF0">
    <property type="entry name" value="ZINC FINGER PROTEIN 511"/>
    <property type="match status" value="1"/>
</dbReference>
<reference evidence="2" key="1">
    <citation type="submission" date="2022-01" db="EMBL/GenBank/DDBJ databases">
        <authorList>
            <person name="King R."/>
        </authorList>
    </citation>
    <scope>NUCLEOTIDE SEQUENCE</scope>
</reference>
<protein>
    <recommendedName>
        <fullName evidence="1">C2H2-type domain-containing protein</fullName>
    </recommendedName>
</protein>
<proteinExistence type="predicted"/>
<dbReference type="PANTHER" id="PTHR21354">
    <property type="entry name" value="ZINC FINGER PROTEIN 511"/>
    <property type="match status" value="1"/>
</dbReference>
<dbReference type="Proteomes" id="UP001153620">
    <property type="component" value="Chromosome 3"/>
</dbReference>
<dbReference type="EMBL" id="OU895879">
    <property type="protein sequence ID" value="CAG9808903.1"/>
    <property type="molecule type" value="Genomic_DNA"/>
</dbReference>
<dbReference type="PROSITE" id="PS00028">
    <property type="entry name" value="ZINC_FINGER_C2H2_1"/>
    <property type="match status" value="1"/>
</dbReference>
<accession>A0A9N9WYI9</accession>
<dbReference type="AlphaFoldDB" id="A0A9N9WYI9"/>
<organism evidence="2 3">
    <name type="scientific">Chironomus riparius</name>
    <dbReference type="NCBI Taxonomy" id="315576"/>
    <lineage>
        <taxon>Eukaryota</taxon>
        <taxon>Metazoa</taxon>
        <taxon>Ecdysozoa</taxon>
        <taxon>Arthropoda</taxon>
        <taxon>Hexapoda</taxon>
        <taxon>Insecta</taxon>
        <taxon>Pterygota</taxon>
        <taxon>Neoptera</taxon>
        <taxon>Endopterygota</taxon>
        <taxon>Diptera</taxon>
        <taxon>Nematocera</taxon>
        <taxon>Chironomoidea</taxon>
        <taxon>Chironomidae</taxon>
        <taxon>Chironominae</taxon>
        <taxon>Chironomus</taxon>
    </lineage>
</organism>
<gene>
    <name evidence="2" type="ORF">CHIRRI_LOCUS11737</name>
</gene>
<reference evidence="2" key="2">
    <citation type="submission" date="2022-10" db="EMBL/GenBank/DDBJ databases">
        <authorList>
            <consortium name="ENA_rothamsted_submissions"/>
            <consortium name="culmorum"/>
            <person name="King R."/>
        </authorList>
    </citation>
    <scope>NUCLEOTIDE SEQUENCE</scope>
</reference>
<name>A0A9N9WYI9_9DIPT</name>
<keyword evidence="3" id="KW-1185">Reference proteome</keyword>